<organism evidence="2 3">
    <name type="scientific">Rangifer tarandus platyrhynchus</name>
    <name type="common">Svalbard reindeer</name>
    <dbReference type="NCBI Taxonomy" id="3082113"/>
    <lineage>
        <taxon>Eukaryota</taxon>
        <taxon>Metazoa</taxon>
        <taxon>Chordata</taxon>
        <taxon>Craniata</taxon>
        <taxon>Vertebrata</taxon>
        <taxon>Euteleostomi</taxon>
        <taxon>Mammalia</taxon>
        <taxon>Eutheria</taxon>
        <taxon>Laurasiatheria</taxon>
        <taxon>Artiodactyla</taxon>
        <taxon>Ruminantia</taxon>
        <taxon>Pecora</taxon>
        <taxon>Cervidae</taxon>
        <taxon>Odocoileinae</taxon>
        <taxon>Rangifer</taxon>
    </lineage>
</organism>
<gene>
    <name evidence="2" type="ORF">MRATA1EN1_LOCUS7216</name>
</gene>
<protein>
    <submittedName>
        <fullName evidence="2">Uncharacterized protein</fullName>
    </submittedName>
</protein>
<feature type="compositionally biased region" description="Basic and acidic residues" evidence="1">
    <location>
        <begin position="129"/>
        <end position="138"/>
    </location>
</feature>
<proteinExistence type="predicted"/>
<keyword evidence="3" id="KW-1185">Reference proteome</keyword>
<name>A0ABN8Y9N6_RANTA</name>
<dbReference type="Proteomes" id="UP001176941">
    <property type="component" value="Chromosome 16"/>
</dbReference>
<reference evidence="2" key="1">
    <citation type="submission" date="2023-04" db="EMBL/GenBank/DDBJ databases">
        <authorList>
            <consortium name="ELIXIR-Norway"/>
        </authorList>
    </citation>
    <scope>NUCLEOTIDE SEQUENCE [LARGE SCALE GENOMIC DNA]</scope>
</reference>
<accession>A0ABN8Y9N6</accession>
<evidence type="ECO:0000313" key="2">
    <source>
        <dbReference type="EMBL" id="CAI9158254.1"/>
    </source>
</evidence>
<feature type="region of interest" description="Disordered" evidence="1">
    <location>
        <begin position="126"/>
        <end position="154"/>
    </location>
</feature>
<evidence type="ECO:0000313" key="3">
    <source>
        <dbReference type="Proteomes" id="UP001176941"/>
    </source>
</evidence>
<evidence type="ECO:0000256" key="1">
    <source>
        <dbReference type="SAM" id="MobiDB-lite"/>
    </source>
</evidence>
<dbReference type="EMBL" id="OX459952">
    <property type="protein sequence ID" value="CAI9158254.1"/>
    <property type="molecule type" value="Genomic_DNA"/>
</dbReference>
<sequence>MNPDRMGKTGSGGTRMGKAVAPKVLPPLLYHLKLCWATMSAPPHSKPLRLVPGTCLDRTMRVKCLHPAAGPWHRKGGLLRGPDAPRAWLGPPPPNTHLCAHTRTSALLSRLLWGIFHNRINWETGKGIQGRERPRETDQSPEPSRCPPPHRDCRPAGVRAQVLQRQVETPLPVPQLRRWSCSPHETVFGDGAVKSGGRPQLRRAGVLTRRADTELKAPPLCAS</sequence>